<evidence type="ECO:0000313" key="1">
    <source>
        <dbReference type="EMBL" id="EYC11075.1"/>
    </source>
</evidence>
<dbReference type="AlphaFoldDB" id="A0A016U7F5"/>
<name>A0A016U7F5_9BILA</name>
<keyword evidence="2" id="KW-1185">Reference proteome</keyword>
<evidence type="ECO:0000313" key="2">
    <source>
        <dbReference type="Proteomes" id="UP000024635"/>
    </source>
</evidence>
<dbReference type="Proteomes" id="UP000024635">
    <property type="component" value="Unassembled WGS sequence"/>
</dbReference>
<comment type="caution">
    <text evidence="1">The sequence shown here is derived from an EMBL/GenBank/DDBJ whole genome shotgun (WGS) entry which is preliminary data.</text>
</comment>
<gene>
    <name evidence="1" type="primary">Acey_s0052.g2200</name>
    <name evidence="1" type="ORF">Y032_0052g2200</name>
</gene>
<proteinExistence type="predicted"/>
<sequence length="103" mass="11484">MTQWEVKEGMVSSNISDHIGDHNIEVVVDIWKSSECWQSHPWTLVITTGVPWDVFISSLMFTTGCVQAAELRIQSLYAKGSLVVISNSNKINVKSPFGQPCNM</sequence>
<organism evidence="1 2">
    <name type="scientific">Ancylostoma ceylanicum</name>
    <dbReference type="NCBI Taxonomy" id="53326"/>
    <lineage>
        <taxon>Eukaryota</taxon>
        <taxon>Metazoa</taxon>
        <taxon>Ecdysozoa</taxon>
        <taxon>Nematoda</taxon>
        <taxon>Chromadorea</taxon>
        <taxon>Rhabditida</taxon>
        <taxon>Rhabditina</taxon>
        <taxon>Rhabditomorpha</taxon>
        <taxon>Strongyloidea</taxon>
        <taxon>Ancylostomatidae</taxon>
        <taxon>Ancylostomatinae</taxon>
        <taxon>Ancylostoma</taxon>
    </lineage>
</organism>
<protein>
    <submittedName>
        <fullName evidence="1">Uncharacterized protein</fullName>
    </submittedName>
</protein>
<dbReference type="EMBL" id="JARK01001388">
    <property type="protein sequence ID" value="EYC11075.1"/>
    <property type="molecule type" value="Genomic_DNA"/>
</dbReference>
<reference evidence="2" key="1">
    <citation type="journal article" date="2015" name="Nat. Genet.">
        <title>The genome and transcriptome of the zoonotic hookworm Ancylostoma ceylanicum identify infection-specific gene families.</title>
        <authorList>
            <person name="Schwarz E.M."/>
            <person name="Hu Y."/>
            <person name="Antoshechkin I."/>
            <person name="Miller M.M."/>
            <person name="Sternberg P.W."/>
            <person name="Aroian R.V."/>
        </authorList>
    </citation>
    <scope>NUCLEOTIDE SEQUENCE</scope>
    <source>
        <strain evidence="2">HY135</strain>
    </source>
</reference>
<accession>A0A016U7F5</accession>